<dbReference type="RefSeq" id="WP_235313602.1">
    <property type="nucleotide sequence ID" value="NZ_JAKGAS010000008.1"/>
</dbReference>
<feature type="domain" description="DUF1549" evidence="1">
    <location>
        <begin position="166"/>
        <end position="372"/>
    </location>
</feature>
<comment type="caution">
    <text evidence="4">The sequence shown here is derived from an EMBL/GenBank/DDBJ whole genome shotgun (WGS) entry which is preliminary data.</text>
</comment>
<dbReference type="Pfam" id="PF07635">
    <property type="entry name" value="PSCyt1"/>
    <property type="match status" value="1"/>
</dbReference>
<accession>A0ABS9D9U3</accession>
<dbReference type="Gene3D" id="1.10.760.10">
    <property type="entry name" value="Cytochrome c-like domain"/>
    <property type="match status" value="1"/>
</dbReference>
<dbReference type="SUPFAM" id="SSF46626">
    <property type="entry name" value="Cytochrome c"/>
    <property type="match status" value="1"/>
</dbReference>
<dbReference type="InterPro" id="IPR036909">
    <property type="entry name" value="Cyt_c-like_dom_sf"/>
</dbReference>
<dbReference type="PANTHER" id="PTHR35889">
    <property type="entry name" value="CYCLOINULO-OLIGOSACCHARIDE FRUCTANOTRANSFERASE-RELATED"/>
    <property type="match status" value="1"/>
</dbReference>
<organism evidence="4 5">
    <name type="scientific">Paraglaciecola algarum</name>
    <dbReference type="NCBI Taxonomy" id="3050085"/>
    <lineage>
        <taxon>Bacteria</taxon>
        <taxon>Pseudomonadati</taxon>
        <taxon>Pseudomonadota</taxon>
        <taxon>Gammaproteobacteria</taxon>
        <taxon>Alteromonadales</taxon>
        <taxon>Alteromonadaceae</taxon>
        <taxon>Paraglaciecola</taxon>
    </lineage>
</organism>
<dbReference type="InterPro" id="IPR013320">
    <property type="entry name" value="ConA-like_dom_sf"/>
</dbReference>
<keyword evidence="5" id="KW-1185">Reference proteome</keyword>
<gene>
    <name evidence="4" type="ORF">L0668_15395</name>
</gene>
<reference evidence="4 5" key="1">
    <citation type="submission" date="2022-01" db="EMBL/GenBank/DDBJ databases">
        <title>Paraglaciecola sp. G1-23.</title>
        <authorList>
            <person name="Jin M.S."/>
            <person name="Han D.M."/>
            <person name="Kim H.M."/>
            <person name="Jeon C.O."/>
        </authorList>
    </citation>
    <scope>NUCLEOTIDE SEQUENCE [LARGE SCALE GENOMIC DNA]</scope>
    <source>
        <strain evidence="4 5">G1-23</strain>
    </source>
</reference>
<protein>
    <submittedName>
        <fullName evidence="4">DUF1553 domain-containing protein</fullName>
    </submittedName>
</protein>
<name>A0ABS9D9U3_9ALTE</name>
<dbReference type="Pfam" id="PF07587">
    <property type="entry name" value="PSD1"/>
    <property type="match status" value="1"/>
</dbReference>
<dbReference type="Proteomes" id="UP001521137">
    <property type="component" value="Unassembled WGS sequence"/>
</dbReference>
<dbReference type="InterPro" id="IPR011444">
    <property type="entry name" value="DUF1549"/>
</dbReference>
<feature type="domain" description="DUF1553" evidence="2">
    <location>
        <begin position="786"/>
        <end position="1041"/>
    </location>
</feature>
<evidence type="ECO:0000259" key="1">
    <source>
        <dbReference type="Pfam" id="PF07583"/>
    </source>
</evidence>
<dbReference type="InterPro" id="IPR022655">
    <property type="entry name" value="DUF1553"/>
</dbReference>
<sequence>MQHISLTKEYFFSSVTYAVTQTKKSALFSLFVSLLSFNAFAELKFNNDIRPILSDKCFHCHGPDKADRKAGLRLDTAEGLVTDLGGYAAIIPGNPEDSAVYKRITHSDPEERMPPAHMHKDLSEQEIATIYQWIKEGAPYQNHWSFEPIVATTVPKVKQKEWAQNPIDNFILARLEQENFSPSAKADKHTLIRRLALDLTGLPPTQELIEQFTNDPSADAYEKAVDTLMATTAFGEHQAHYWLDAARYADTHGLHLDNLRSIWPYRDWVVNAFNQNQPFDQFTIEQLAGDLLPDPTQDQLIATGFVRSNPSTSEGGAIDAEYAAIYAKDRTETLSTVWMGLTTGCAGCHDHKFDPISQKEFYQLTAFFRNTTEKAMDGNAADYPPSMHVFNDKDSALMKHLKNSNESLKAKIKQLSESSSSEIKKWINNHQDPSLPLAESELAFHLPANEGKGNIVTTQLNQKQSTAKITGKYQWVDGKQGKALAINKSTLIELGDAAQYDYGDSFSVSFWIKPPKEEIKAQPIISRMNVDPEKGWWDRQSETAGWFVEVLNNKSLRLTLNYGKTAFIYGNLGNVMEPEKWQHITIQYDGSASQNAFRFYVNGEDRGRAQTKSLSPEELAIVPEAKIETPLSIGFVQNPYDHKEDRTAPEIIEKNTKTPYVAIQDIRVYKNVLTPEENMLIAKLPDIQQALTVSKRSKEQQTLLSNYYTSQFSKKGLEYYALRRAQLPQITAIQQRTPITLILEEKADSKPFAHILNRGQYDDEGEKVFSGTLAMLPAMEKTEGLNRLDLAKWLVRDDHPLTARVTINRFWQYIFGRGLVETAGDFGSQGTPPTHPELLDWLANDFKQNGWDVKRAIKQMVMSATYQQTSVFTPELLAKDSHNTLYARSSRPRLDAEVIRDQALVVSGLLNDQVGGPPVKPYQPAGLWKAVAYVDSNTAHFKQDHGDKLYRKSLYTFRKRTAAPPSMSLFDAPDRESCVVQREQTNTPLQALLLMNDPQFVEAAKKMAERVLIENKEDKFSFLIQQALGRSPDEPMLTSLRQSYDNLHKLYLSNEGSAQDLISVGESKVDPSLDPIELATWTMLANQVFNLDEFITRN</sequence>
<feature type="domain" description="Cytochrome C Planctomycete-type" evidence="3">
    <location>
        <begin position="57"/>
        <end position="116"/>
    </location>
</feature>
<dbReference type="EMBL" id="JAKGAS010000008">
    <property type="protein sequence ID" value="MCF2949504.1"/>
    <property type="molecule type" value="Genomic_DNA"/>
</dbReference>
<dbReference type="Gene3D" id="2.60.120.200">
    <property type="match status" value="1"/>
</dbReference>
<dbReference type="InterPro" id="IPR011429">
    <property type="entry name" value="Cyt_c_Planctomycete-type"/>
</dbReference>
<dbReference type="SUPFAM" id="SSF49899">
    <property type="entry name" value="Concanavalin A-like lectins/glucanases"/>
    <property type="match status" value="1"/>
</dbReference>
<dbReference type="Pfam" id="PF13385">
    <property type="entry name" value="Laminin_G_3"/>
    <property type="match status" value="1"/>
</dbReference>
<evidence type="ECO:0000259" key="2">
    <source>
        <dbReference type="Pfam" id="PF07587"/>
    </source>
</evidence>
<proteinExistence type="predicted"/>
<evidence type="ECO:0000313" key="5">
    <source>
        <dbReference type="Proteomes" id="UP001521137"/>
    </source>
</evidence>
<evidence type="ECO:0000313" key="4">
    <source>
        <dbReference type="EMBL" id="MCF2949504.1"/>
    </source>
</evidence>
<dbReference type="Pfam" id="PF07583">
    <property type="entry name" value="PSCyt2"/>
    <property type="match status" value="1"/>
</dbReference>
<evidence type="ECO:0000259" key="3">
    <source>
        <dbReference type="Pfam" id="PF07635"/>
    </source>
</evidence>
<dbReference type="PANTHER" id="PTHR35889:SF3">
    <property type="entry name" value="F-BOX DOMAIN-CONTAINING PROTEIN"/>
    <property type="match status" value="1"/>
</dbReference>